<dbReference type="InterPro" id="IPR050797">
    <property type="entry name" value="Carb_Metab_Trans_Reg"/>
</dbReference>
<keyword evidence="1" id="KW-0539">Nucleus</keyword>
<organism evidence="4 5">
    <name type="scientific">Staphylotrichum tortipilum</name>
    <dbReference type="NCBI Taxonomy" id="2831512"/>
    <lineage>
        <taxon>Eukaryota</taxon>
        <taxon>Fungi</taxon>
        <taxon>Dikarya</taxon>
        <taxon>Ascomycota</taxon>
        <taxon>Pezizomycotina</taxon>
        <taxon>Sordariomycetes</taxon>
        <taxon>Sordariomycetidae</taxon>
        <taxon>Sordariales</taxon>
        <taxon>Chaetomiaceae</taxon>
        <taxon>Staphylotrichum</taxon>
    </lineage>
</organism>
<dbReference type="PROSITE" id="PS00463">
    <property type="entry name" value="ZN2_CY6_FUNGAL_1"/>
    <property type="match status" value="1"/>
</dbReference>
<feature type="region of interest" description="Disordered" evidence="2">
    <location>
        <begin position="347"/>
        <end position="375"/>
    </location>
</feature>
<dbReference type="AlphaFoldDB" id="A0AAN6MCE3"/>
<name>A0AAN6MCE3_9PEZI</name>
<dbReference type="InterPro" id="IPR036864">
    <property type="entry name" value="Zn2-C6_fun-type_DNA-bd_sf"/>
</dbReference>
<evidence type="ECO:0000313" key="5">
    <source>
        <dbReference type="Proteomes" id="UP001303889"/>
    </source>
</evidence>
<dbReference type="Gene3D" id="4.10.240.10">
    <property type="entry name" value="Zn(2)-C6 fungal-type DNA-binding domain"/>
    <property type="match status" value="1"/>
</dbReference>
<gene>
    <name evidence="4" type="ORF">C8A05DRAFT_47918</name>
</gene>
<evidence type="ECO:0000313" key="4">
    <source>
        <dbReference type="EMBL" id="KAK3897491.1"/>
    </source>
</evidence>
<keyword evidence="5" id="KW-1185">Reference proteome</keyword>
<dbReference type="GO" id="GO:0008270">
    <property type="term" value="F:zinc ion binding"/>
    <property type="evidence" value="ECO:0007669"/>
    <property type="project" value="InterPro"/>
</dbReference>
<dbReference type="GO" id="GO:0000981">
    <property type="term" value="F:DNA-binding transcription factor activity, RNA polymerase II-specific"/>
    <property type="evidence" value="ECO:0007669"/>
    <property type="project" value="InterPro"/>
</dbReference>
<dbReference type="SUPFAM" id="SSF57701">
    <property type="entry name" value="Zn2/Cys6 DNA-binding domain"/>
    <property type="match status" value="1"/>
</dbReference>
<dbReference type="PANTHER" id="PTHR31668:SF30">
    <property type="entry name" value="ZN(II)2CYS6 TRANSCRIPTION FACTOR (EUROFUNG)"/>
    <property type="match status" value="1"/>
</dbReference>
<evidence type="ECO:0000259" key="3">
    <source>
        <dbReference type="PROSITE" id="PS00463"/>
    </source>
</evidence>
<dbReference type="InterPro" id="IPR001138">
    <property type="entry name" value="Zn2Cys6_DnaBD"/>
</dbReference>
<feature type="compositionally biased region" description="Basic and acidic residues" evidence="2">
    <location>
        <begin position="347"/>
        <end position="365"/>
    </location>
</feature>
<dbReference type="CDD" id="cd00067">
    <property type="entry name" value="GAL4"/>
    <property type="match status" value="1"/>
</dbReference>
<evidence type="ECO:0000256" key="1">
    <source>
        <dbReference type="ARBA" id="ARBA00023242"/>
    </source>
</evidence>
<dbReference type="Proteomes" id="UP001303889">
    <property type="component" value="Unassembled WGS sequence"/>
</dbReference>
<evidence type="ECO:0000256" key="2">
    <source>
        <dbReference type="SAM" id="MobiDB-lite"/>
    </source>
</evidence>
<reference evidence="4" key="2">
    <citation type="submission" date="2023-05" db="EMBL/GenBank/DDBJ databases">
        <authorList>
            <consortium name="Lawrence Berkeley National Laboratory"/>
            <person name="Steindorff A."/>
            <person name="Hensen N."/>
            <person name="Bonometti L."/>
            <person name="Westerberg I."/>
            <person name="Brannstrom I.O."/>
            <person name="Guillou S."/>
            <person name="Cros-Aarteil S."/>
            <person name="Calhoun S."/>
            <person name="Haridas S."/>
            <person name="Kuo A."/>
            <person name="Mondo S."/>
            <person name="Pangilinan J."/>
            <person name="Riley R."/>
            <person name="Labutti K."/>
            <person name="Andreopoulos B."/>
            <person name="Lipzen A."/>
            <person name="Chen C."/>
            <person name="Yanf M."/>
            <person name="Daum C."/>
            <person name="Ng V."/>
            <person name="Clum A."/>
            <person name="Ohm R."/>
            <person name="Martin F."/>
            <person name="Silar P."/>
            <person name="Natvig D."/>
            <person name="Lalanne C."/>
            <person name="Gautier V."/>
            <person name="Ament-Velasquez S.L."/>
            <person name="Kruys A."/>
            <person name="Hutchinson M.I."/>
            <person name="Powell A.J."/>
            <person name="Barry K."/>
            <person name="Miller A.N."/>
            <person name="Grigoriev I.V."/>
            <person name="Debuchy R."/>
            <person name="Gladieux P."/>
            <person name="Thoren M.H."/>
            <person name="Johannesson H."/>
        </authorList>
    </citation>
    <scope>NUCLEOTIDE SEQUENCE</scope>
    <source>
        <strain evidence="4">CBS 103.79</strain>
    </source>
</reference>
<sequence length="402" mass="44532">MDDDSDSHTRWPACHRCHSSKLRCRRAPGQRACNRCIRTQLECSPRPSRRGPGQQRTLGSSNVVSSVELPATTLDLNTRAVRLKAPPPPPKPLDSPSLAPMLQAMNDAAWPPLLSDLGLSPSPVDPRHYHDFFHLTPEMAFDTSNTLGHSPTQNQPQNQNRMDLISDREERLQGSARRLDAWVHELAQLNILLVNQQEAAAESVHALRASSASCSSSPLEESPEGEEEDWRHGREHDSLNLEETLRIALQLLSILRQSGPAHDPATALLLLSCYSRLAAIFCDVFSCLQPILDKSSTSPRLLSRLFPRVQLGSLWLGDSGSGRLQAEMALDASERVFSDISTKMESFIDKGEEPTTPGERTDKTPQSRRSTIGDVLDEGIRVAREERSAVSELVGKLRRALE</sequence>
<dbReference type="EMBL" id="MU856150">
    <property type="protein sequence ID" value="KAK3897491.1"/>
    <property type="molecule type" value="Genomic_DNA"/>
</dbReference>
<feature type="domain" description="Zn(2)-C6 fungal-type" evidence="3">
    <location>
        <begin position="13"/>
        <end position="43"/>
    </location>
</feature>
<dbReference type="PANTHER" id="PTHR31668">
    <property type="entry name" value="GLUCOSE TRANSPORT TRANSCRIPTION REGULATOR RGT1-RELATED-RELATED"/>
    <property type="match status" value="1"/>
</dbReference>
<proteinExistence type="predicted"/>
<reference evidence="4" key="1">
    <citation type="journal article" date="2023" name="Mol. Phylogenet. Evol.">
        <title>Genome-scale phylogeny and comparative genomics of the fungal order Sordariales.</title>
        <authorList>
            <person name="Hensen N."/>
            <person name="Bonometti L."/>
            <person name="Westerberg I."/>
            <person name="Brannstrom I.O."/>
            <person name="Guillou S."/>
            <person name="Cros-Aarteil S."/>
            <person name="Calhoun S."/>
            <person name="Haridas S."/>
            <person name="Kuo A."/>
            <person name="Mondo S."/>
            <person name="Pangilinan J."/>
            <person name="Riley R."/>
            <person name="LaButti K."/>
            <person name="Andreopoulos B."/>
            <person name="Lipzen A."/>
            <person name="Chen C."/>
            <person name="Yan M."/>
            <person name="Daum C."/>
            <person name="Ng V."/>
            <person name="Clum A."/>
            <person name="Steindorff A."/>
            <person name="Ohm R.A."/>
            <person name="Martin F."/>
            <person name="Silar P."/>
            <person name="Natvig D.O."/>
            <person name="Lalanne C."/>
            <person name="Gautier V."/>
            <person name="Ament-Velasquez S.L."/>
            <person name="Kruys A."/>
            <person name="Hutchinson M.I."/>
            <person name="Powell A.J."/>
            <person name="Barry K."/>
            <person name="Miller A.N."/>
            <person name="Grigoriev I.V."/>
            <person name="Debuchy R."/>
            <person name="Gladieux P."/>
            <person name="Hiltunen Thoren M."/>
            <person name="Johannesson H."/>
        </authorList>
    </citation>
    <scope>NUCLEOTIDE SEQUENCE</scope>
    <source>
        <strain evidence="4">CBS 103.79</strain>
    </source>
</reference>
<comment type="caution">
    <text evidence="4">The sequence shown here is derived from an EMBL/GenBank/DDBJ whole genome shotgun (WGS) entry which is preliminary data.</text>
</comment>
<feature type="region of interest" description="Disordered" evidence="2">
    <location>
        <begin position="212"/>
        <end position="236"/>
    </location>
</feature>
<protein>
    <recommendedName>
        <fullName evidence="3">Zn(2)-C6 fungal-type domain-containing protein</fullName>
    </recommendedName>
</protein>
<accession>A0AAN6MCE3</accession>